<evidence type="ECO:0000313" key="4">
    <source>
        <dbReference type="Proteomes" id="UP000799439"/>
    </source>
</evidence>
<proteinExistence type="inferred from homology"/>
<dbReference type="PANTHER" id="PTHR47766:SF1">
    <property type="entry name" value="PROTEIN EFR3"/>
    <property type="match status" value="1"/>
</dbReference>
<feature type="compositionally biased region" description="Polar residues" evidence="2">
    <location>
        <begin position="431"/>
        <end position="451"/>
    </location>
</feature>
<sequence>MEAIKQSVRPKHQVLILKCYPRLPKNSSAAEIKPKGSELSYLLYYASSRRSKLSKVGAFLEKKVIHDLWKGRTAPVQITLQILSAFLNNPAIGGTGAQGFGLFAPYILRIIREVLKDANEAILVEAAVPTWDGFCRHQDHITLSADADFCALFAEVVRLWAGYATKEQVQPDRTTERRGKMRVGVTDNVKLRMAGLMSLKSIADSDTLVSDAGRQLDTVMPVILQNLYDGDGDLDQIMELNAQMETQEKEKGKPRPSMSVAKEVDHEDGDVRAAGRSVAEADRLADQEASILALRCLKSVFSFESRVQVRAATLCVLQFILAHRPNPIKFKKAENHEEEEHQWAVQLFKSLCNWVPVQDRFVALFTAVELLIRSPMAQDDMYRQVLLARIISQLLASDVNLIGLSVMDVLLGILRHMVNVISDGSRKSIANGNSDMSSTNDSHHSATTLSTKHVGGETPMIDAESRKNPIRSRLLFQLQQCISNLAVHVYYTDQISDMVIAILLRLRPGSISHQPSLQVPARSHSVSASGSHNAGEDSSPAHSDAGVSNSSHRNDSRQMSQMSSGIFFNSAIKREIALNAVCSIILCANDSSRSERGYVSTNRNPVPMSVWEGSQWLMKEPEEGVRGAYVRAFSAWLDYELPKLALEKALAEEKKMEREWKRKSLNSDLARRAANTASARKAANKRTQTAILQAVHMTTVDLLAIVDKDGTTVGRTQVADRQTNATDFATGSSNSPSEQTLSSSPLSTNEIMVEMRRLAAKLHKISTSLDLMDLEEFRHSQPPALPIYPPSPKPPSSNLAPNHHGNSTPESDSDFPSRRPSNAASFSNLKRPEINGRARSLSGARRSTSLSGAGRVSSFSAIGRPPSSSRLPSSSARHDFASGASSNGRVSPAPAPVEELKRLLATSQSRSSSLAGLGLSAPGPASSSGAASSAGAGNAAVARRAVGPSADTETTGSESLVEIEGSWAGTSFATPDRSRDRERDAKRVDVRALLESLPTGEDEAEVGKGGPPL</sequence>
<dbReference type="PANTHER" id="PTHR47766">
    <property type="entry name" value="PROTEIN EFR3"/>
    <property type="match status" value="1"/>
</dbReference>
<feature type="region of interest" description="Disordered" evidence="2">
    <location>
        <begin position="781"/>
        <end position="1013"/>
    </location>
</feature>
<feature type="compositionally biased region" description="Polar residues" evidence="2">
    <location>
        <begin position="546"/>
        <end position="559"/>
    </location>
</feature>
<feature type="compositionally biased region" description="Low complexity" evidence="2">
    <location>
        <begin position="909"/>
        <end position="948"/>
    </location>
</feature>
<feature type="compositionally biased region" description="Polar residues" evidence="2">
    <location>
        <begin position="798"/>
        <end position="810"/>
    </location>
</feature>
<comment type="caution">
    <text evidence="3">The sequence shown here is derived from an EMBL/GenBank/DDBJ whole genome shotgun (WGS) entry which is preliminary data.</text>
</comment>
<evidence type="ECO:0000313" key="3">
    <source>
        <dbReference type="EMBL" id="KAF2151879.1"/>
    </source>
</evidence>
<dbReference type="InterPro" id="IPR039786">
    <property type="entry name" value="EFR3"/>
</dbReference>
<gene>
    <name evidence="3" type="ORF">K461DRAFT_279393</name>
</gene>
<feature type="region of interest" description="Disordered" evidence="2">
    <location>
        <begin position="431"/>
        <end position="461"/>
    </location>
</feature>
<name>A0A9P4J3U7_9PEZI</name>
<accession>A0A9P4J3U7</accession>
<reference evidence="3" key="1">
    <citation type="journal article" date="2020" name="Stud. Mycol.">
        <title>101 Dothideomycetes genomes: a test case for predicting lifestyles and emergence of pathogens.</title>
        <authorList>
            <person name="Haridas S."/>
            <person name="Albert R."/>
            <person name="Binder M."/>
            <person name="Bloem J."/>
            <person name="Labutti K."/>
            <person name="Salamov A."/>
            <person name="Andreopoulos B."/>
            <person name="Baker S."/>
            <person name="Barry K."/>
            <person name="Bills G."/>
            <person name="Bluhm B."/>
            <person name="Cannon C."/>
            <person name="Castanera R."/>
            <person name="Culley D."/>
            <person name="Daum C."/>
            <person name="Ezra D."/>
            <person name="Gonzalez J."/>
            <person name="Henrissat B."/>
            <person name="Kuo A."/>
            <person name="Liang C."/>
            <person name="Lipzen A."/>
            <person name="Lutzoni F."/>
            <person name="Magnuson J."/>
            <person name="Mondo S."/>
            <person name="Nolan M."/>
            <person name="Ohm R."/>
            <person name="Pangilinan J."/>
            <person name="Park H.-J."/>
            <person name="Ramirez L."/>
            <person name="Alfaro M."/>
            <person name="Sun H."/>
            <person name="Tritt A."/>
            <person name="Yoshinaga Y."/>
            <person name="Zwiers L.-H."/>
            <person name="Turgeon B."/>
            <person name="Goodwin S."/>
            <person name="Spatafora J."/>
            <person name="Crous P."/>
            <person name="Grigoriev I."/>
        </authorList>
    </citation>
    <scope>NUCLEOTIDE SEQUENCE</scope>
    <source>
        <strain evidence="3">CBS 260.36</strain>
    </source>
</reference>
<dbReference type="Pfam" id="PF21072">
    <property type="entry name" value="EFR3"/>
    <property type="match status" value="2"/>
</dbReference>
<feature type="region of interest" description="Disordered" evidence="2">
    <location>
        <begin position="246"/>
        <end position="266"/>
    </location>
</feature>
<dbReference type="Proteomes" id="UP000799439">
    <property type="component" value="Unassembled WGS sequence"/>
</dbReference>
<comment type="similarity">
    <text evidence="1">Belongs to the EFR3 family.</text>
</comment>
<feature type="compositionally biased region" description="Low complexity" evidence="2">
    <location>
        <begin position="864"/>
        <end position="875"/>
    </location>
</feature>
<feature type="compositionally biased region" description="Pro residues" evidence="2">
    <location>
        <begin position="783"/>
        <end position="795"/>
    </location>
</feature>
<dbReference type="GO" id="GO:0005886">
    <property type="term" value="C:plasma membrane"/>
    <property type="evidence" value="ECO:0007669"/>
    <property type="project" value="TreeGrafter"/>
</dbReference>
<dbReference type="EMBL" id="ML996087">
    <property type="protein sequence ID" value="KAF2151879.1"/>
    <property type="molecule type" value="Genomic_DNA"/>
</dbReference>
<evidence type="ECO:0008006" key="5">
    <source>
        <dbReference type="Google" id="ProtNLM"/>
    </source>
</evidence>
<feature type="compositionally biased region" description="Polar residues" evidence="2">
    <location>
        <begin position="819"/>
        <end position="828"/>
    </location>
</feature>
<dbReference type="InterPro" id="IPR049150">
    <property type="entry name" value="EFR3_HEAT-like_rpt"/>
</dbReference>
<keyword evidence="4" id="KW-1185">Reference proteome</keyword>
<dbReference type="GO" id="GO:0072659">
    <property type="term" value="P:protein localization to plasma membrane"/>
    <property type="evidence" value="ECO:0007669"/>
    <property type="project" value="InterPro"/>
</dbReference>
<dbReference type="InterPro" id="IPR016024">
    <property type="entry name" value="ARM-type_fold"/>
</dbReference>
<dbReference type="SUPFAM" id="SSF48371">
    <property type="entry name" value="ARM repeat"/>
    <property type="match status" value="1"/>
</dbReference>
<dbReference type="OrthoDB" id="19232at2759"/>
<evidence type="ECO:0000256" key="2">
    <source>
        <dbReference type="SAM" id="MobiDB-lite"/>
    </source>
</evidence>
<dbReference type="AlphaFoldDB" id="A0A9P4J3U7"/>
<feature type="region of interest" description="Disordered" evidence="2">
    <location>
        <begin position="716"/>
        <end position="747"/>
    </location>
</feature>
<protein>
    <recommendedName>
        <fullName evidence="5">Protein EFR3</fullName>
    </recommendedName>
</protein>
<evidence type="ECO:0000256" key="1">
    <source>
        <dbReference type="ARBA" id="ARBA00010216"/>
    </source>
</evidence>
<feature type="compositionally biased region" description="Low complexity" evidence="2">
    <location>
        <begin position="837"/>
        <end position="855"/>
    </location>
</feature>
<organism evidence="3 4">
    <name type="scientific">Myriangium duriaei CBS 260.36</name>
    <dbReference type="NCBI Taxonomy" id="1168546"/>
    <lineage>
        <taxon>Eukaryota</taxon>
        <taxon>Fungi</taxon>
        <taxon>Dikarya</taxon>
        <taxon>Ascomycota</taxon>
        <taxon>Pezizomycotina</taxon>
        <taxon>Dothideomycetes</taxon>
        <taxon>Dothideomycetidae</taxon>
        <taxon>Myriangiales</taxon>
        <taxon>Myriangiaceae</taxon>
        <taxon>Myriangium</taxon>
    </lineage>
</organism>
<feature type="compositionally biased region" description="Basic and acidic residues" evidence="2">
    <location>
        <begin position="976"/>
        <end position="992"/>
    </location>
</feature>
<feature type="region of interest" description="Disordered" evidence="2">
    <location>
        <begin position="514"/>
        <end position="559"/>
    </location>
</feature>